<name>A0AAX4KF17_9TREE</name>
<sequence length="218" mass="24576">MPSSIIRSPGQPTTTTKTVTKTVTTGTQTEIITTAITTTIIRKTEWTDSPDSRRSSVDMSEERDPFKGDIQLASHVSGDCVRLFETMSSNAAVSFLAAIASQPLKDNGNNGNSARWFVEAEIDGAILGFFNDTMKKDKTIVIVPKDWSGFISIYKMKRHITFQKLLESYAEDHYDTLRLWFNFREITISERPNAQDGRNGSWKGLRDICQNPNDWRNA</sequence>
<dbReference type="AlphaFoldDB" id="A0AAX4KF17"/>
<feature type="region of interest" description="Disordered" evidence="1">
    <location>
        <begin position="1"/>
        <end position="21"/>
    </location>
</feature>
<dbReference type="KEGG" id="ker:91101967"/>
<evidence type="ECO:0000256" key="1">
    <source>
        <dbReference type="SAM" id="MobiDB-lite"/>
    </source>
</evidence>
<dbReference type="EMBL" id="CP144089">
    <property type="protein sequence ID" value="WWD05091.1"/>
    <property type="molecule type" value="Genomic_DNA"/>
</dbReference>
<evidence type="ECO:0000313" key="3">
    <source>
        <dbReference type="Proteomes" id="UP001358614"/>
    </source>
</evidence>
<keyword evidence="3" id="KW-1185">Reference proteome</keyword>
<reference evidence="2 3" key="1">
    <citation type="submission" date="2024-01" db="EMBL/GenBank/DDBJ databases">
        <title>Comparative genomics of Cryptococcus and Kwoniella reveals pathogenesis evolution and contrasting modes of karyotype evolution via chromosome fusion or intercentromeric recombination.</title>
        <authorList>
            <person name="Coelho M.A."/>
            <person name="David-Palma M."/>
            <person name="Shea T."/>
            <person name="Bowers K."/>
            <person name="McGinley-Smith S."/>
            <person name="Mohammad A.W."/>
            <person name="Gnirke A."/>
            <person name="Yurkov A.M."/>
            <person name="Nowrousian M."/>
            <person name="Sun S."/>
            <person name="Cuomo C.A."/>
            <person name="Heitman J."/>
        </authorList>
    </citation>
    <scope>NUCLEOTIDE SEQUENCE [LARGE SCALE GENOMIC DNA]</scope>
    <source>
        <strain evidence="2 3">PYCC6329</strain>
    </source>
</reference>
<protein>
    <submittedName>
        <fullName evidence="2">Uncharacterized protein</fullName>
    </submittedName>
</protein>
<evidence type="ECO:0000313" key="2">
    <source>
        <dbReference type="EMBL" id="WWD05091.1"/>
    </source>
</evidence>
<gene>
    <name evidence="2" type="ORF">V865_003163</name>
</gene>
<dbReference type="RefSeq" id="XP_066083058.1">
    <property type="nucleotide sequence ID" value="XM_066226961.1"/>
</dbReference>
<dbReference type="GeneID" id="91101967"/>
<proteinExistence type="predicted"/>
<accession>A0AAX4KF17</accession>
<feature type="compositionally biased region" description="Polar residues" evidence="1">
    <location>
        <begin position="1"/>
        <end position="12"/>
    </location>
</feature>
<organism evidence="2 3">
    <name type="scientific">Kwoniella europaea PYCC6329</name>
    <dbReference type="NCBI Taxonomy" id="1423913"/>
    <lineage>
        <taxon>Eukaryota</taxon>
        <taxon>Fungi</taxon>
        <taxon>Dikarya</taxon>
        <taxon>Basidiomycota</taxon>
        <taxon>Agaricomycotina</taxon>
        <taxon>Tremellomycetes</taxon>
        <taxon>Tremellales</taxon>
        <taxon>Cryptococcaceae</taxon>
        <taxon>Kwoniella</taxon>
    </lineage>
</organism>
<dbReference type="Proteomes" id="UP001358614">
    <property type="component" value="Chromosome 1"/>
</dbReference>